<keyword evidence="2" id="KW-1185">Reference proteome</keyword>
<comment type="caution">
    <text evidence="1">The sequence shown here is derived from an EMBL/GenBank/DDBJ whole genome shotgun (WGS) entry which is preliminary data.</text>
</comment>
<gene>
    <name evidence="1" type="ORF">DLAC_10231</name>
</gene>
<name>A0A151Z4Y9_TIELA</name>
<reference evidence="1 2" key="1">
    <citation type="submission" date="2015-12" db="EMBL/GenBank/DDBJ databases">
        <title>Dictyostelia acquired genes for synthesis and detection of signals that induce cell-type specialization by lateral gene transfer from prokaryotes.</title>
        <authorList>
            <person name="Gloeckner G."/>
            <person name="Schaap P."/>
        </authorList>
    </citation>
    <scope>NUCLEOTIDE SEQUENCE [LARGE SCALE GENOMIC DNA]</scope>
    <source>
        <strain evidence="1 2">TK</strain>
    </source>
</reference>
<dbReference type="AlphaFoldDB" id="A0A151Z4Y9"/>
<proteinExistence type="predicted"/>
<dbReference type="SUPFAM" id="SSF63825">
    <property type="entry name" value="YWTD domain"/>
    <property type="match status" value="1"/>
</dbReference>
<dbReference type="InParanoid" id="A0A151Z4Y9"/>
<evidence type="ECO:0000313" key="1">
    <source>
        <dbReference type="EMBL" id="KYQ89011.1"/>
    </source>
</evidence>
<dbReference type="EMBL" id="LODT01000042">
    <property type="protein sequence ID" value="KYQ89011.1"/>
    <property type="molecule type" value="Genomic_DNA"/>
</dbReference>
<evidence type="ECO:0000313" key="2">
    <source>
        <dbReference type="Proteomes" id="UP000076078"/>
    </source>
</evidence>
<protein>
    <submittedName>
        <fullName evidence="1">Uncharacterized protein</fullName>
    </submittedName>
</protein>
<accession>A0A151Z4Y9</accession>
<organism evidence="1 2">
    <name type="scientific">Tieghemostelium lacteum</name>
    <name type="common">Slime mold</name>
    <name type="synonym">Dictyostelium lacteum</name>
    <dbReference type="NCBI Taxonomy" id="361077"/>
    <lineage>
        <taxon>Eukaryota</taxon>
        <taxon>Amoebozoa</taxon>
        <taxon>Evosea</taxon>
        <taxon>Eumycetozoa</taxon>
        <taxon>Dictyostelia</taxon>
        <taxon>Dictyosteliales</taxon>
        <taxon>Raperosteliaceae</taxon>
        <taxon>Tieghemostelium</taxon>
    </lineage>
</organism>
<dbReference type="Proteomes" id="UP000076078">
    <property type="component" value="Unassembled WGS sequence"/>
</dbReference>
<sequence length="467" mass="54430">MEIIDIDDYYIESTKESESINKKVFDQMCEIEKLKETLSKQFQQDIISHYENQEKLVDEKFRELHDLLHIKQVDVKRELKSHLDENTETHVLLISQLEHQILQLKKSIDIHNSDVQQPQQSLEDKIKTISNYTLVNNSNSNAIGNSNNNIAKLKQFSVIDGEFGSLQNSISNMKILSERLIDPQSPKTKRYRYLYIYSTNIFELSKIDLDGVEPMQVTKTQLYNHHLSQQSLLSQYQSINSFENFNLFTNNSIINIKNGTVKQFYGIDVYSSVSDDSGNIYFTDKSSNIYKMAADRPDIYKKIGSLYKESGVHQTLSWGRDGYLYITTPIYAKVHRMHPDSGKIEEIANPIPQVRRFVDPLNTRVTSTGVYSPKYHQVFYICEKKPLFVCYDIESKQTTELPTHKNMIPLSCKECKLLHDNDDHLYLFILSKSRYFKYNIAKKEWNEIQTVHKCSQVSAFDIFVISN</sequence>